<reference evidence="1" key="1">
    <citation type="journal article" date="2014" name="Microbiology">
        <title>A 2,4-dichlorophenoxyacetic acid degradation plasmid pM7012 discloses distribution of an unclassified megaplasmid group across bacterial species.</title>
        <authorList>
            <person name="Sakai Y."/>
            <person name="Ogawa N."/>
            <person name="Shimomura Y."/>
            <person name="Fujii T."/>
        </authorList>
    </citation>
    <scope>NUCLEOTIDE SEQUENCE</scope>
    <source>
        <strain evidence="1">M701</strain>
    </source>
</reference>
<reference evidence="1" key="2">
    <citation type="submission" date="2024-06" db="EMBL/GenBank/DDBJ databases">
        <authorList>
            <person name="Sakai Y."/>
            <person name="Fujii T."/>
        </authorList>
    </citation>
    <scope>NUCLEOTIDE SEQUENCE</scope>
    <source>
        <strain evidence="1">M701</strain>
        <plasmid evidence="1">pM7012</plasmid>
    </source>
</reference>
<sequence>MLHITGCLANSWRIEMKGTVSRRAVPVLMALALALVTGRSFAQQNESSPDSAVQVVTLYSVSRPGSELQAAEKAQQPPIRIVNGGVKSAGDSCWKLSDTGQITSMPGDCYVLRSAEDGERPPSQ</sequence>
<keyword evidence="1" id="KW-0614">Plasmid</keyword>
<name>V5YNU4_9BURK</name>
<evidence type="ECO:0000313" key="1">
    <source>
        <dbReference type="EMBL" id="BAO19072.1"/>
    </source>
</evidence>
<accession>V5YNU4</accession>
<proteinExistence type="predicted"/>
<organism evidence="1">
    <name type="scientific">Burkholderia sp. M701</name>
    <dbReference type="NCBI Taxonomy" id="326454"/>
    <lineage>
        <taxon>Bacteria</taxon>
        <taxon>Pseudomonadati</taxon>
        <taxon>Pseudomonadota</taxon>
        <taxon>Betaproteobacteria</taxon>
        <taxon>Burkholderiales</taxon>
        <taxon>Burkholderiaceae</taxon>
        <taxon>Burkholderia</taxon>
    </lineage>
</organism>
<dbReference type="EMBL" id="AB853026">
    <property type="protein sequence ID" value="BAO19072.1"/>
    <property type="molecule type" value="Genomic_DNA"/>
</dbReference>
<dbReference type="AlphaFoldDB" id="V5YNU4"/>
<protein>
    <submittedName>
        <fullName evidence="1">Uncharacterized protein</fullName>
    </submittedName>
</protein>
<geneLocation type="plasmid" evidence="1">
    <name>pM7012</name>
</geneLocation>